<comment type="caution">
    <text evidence="2">The sequence shown here is derived from an EMBL/GenBank/DDBJ whole genome shotgun (WGS) entry which is preliminary data.</text>
</comment>
<dbReference type="EMBL" id="AQHR01000043">
    <property type="protein sequence ID" value="EON78046.1"/>
    <property type="molecule type" value="Genomic_DNA"/>
</dbReference>
<keyword evidence="3" id="KW-1185">Reference proteome</keyword>
<sequence>MSEKQFFTKKPRGSTSSFWEKSDHSREKTYHSREIDINLFDL</sequence>
<dbReference type="Proteomes" id="UP000013909">
    <property type="component" value="Unassembled WGS sequence"/>
</dbReference>
<accession>R7ZV87</accession>
<evidence type="ECO:0000313" key="2">
    <source>
        <dbReference type="EMBL" id="EON78046.1"/>
    </source>
</evidence>
<proteinExistence type="predicted"/>
<dbReference type="AlphaFoldDB" id="R7ZV87"/>
<evidence type="ECO:0000313" key="3">
    <source>
        <dbReference type="Proteomes" id="UP000013909"/>
    </source>
</evidence>
<organism evidence="2 3">
    <name type="scientific">Lunatimonas lonarensis</name>
    <dbReference type="NCBI Taxonomy" id="1232681"/>
    <lineage>
        <taxon>Bacteria</taxon>
        <taxon>Pseudomonadati</taxon>
        <taxon>Bacteroidota</taxon>
        <taxon>Cytophagia</taxon>
        <taxon>Cytophagales</taxon>
        <taxon>Cyclobacteriaceae</taxon>
    </lineage>
</organism>
<protein>
    <submittedName>
        <fullName evidence="2">Uncharacterized protein</fullName>
    </submittedName>
</protein>
<name>R7ZV87_9BACT</name>
<gene>
    <name evidence="2" type="ORF">ADIS_1466</name>
</gene>
<evidence type="ECO:0000256" key="1">
    <source>
        <dbReference type="SAM" id="MobiDB-lite"/>
    </source>
</evidence>
<reference evidence="2 3" key="1">
    <citation type="submission" date="2013-02" db="EMBL/GenBank/DDBJ databases">
        <title>A novel strain isolated from Lonar lake, Maharashtra, India.</title>
        <authorList>
            <person name="Singh A."/>
        </authorList>
    </citation>
    <scope>NUCLEOTIDE SEQUENCE [LARGE SCALE GENOMIC DNA]</scope>
    <source>
        <strain evidence="2 3">AK24</strain>
    </source>
</reference>
<feature type="region of interest" description="Disordered" evidence="1">
    <location>
        <begin position="1"/>
        <end position="27"/>
    </location>
</feature>